<sequence>MNMDTVTFVITMMMMMTSIWSSPIVIPNDNNNDNNNNNNESLQKIESIGEAFRRKLTEEDKNENNGRIMIDHLSSNEDVEFKRTGKLPIRTQLLIENFLLNTPDGRKMLEQQQRHQPSTPIPIISMDPIVSLKPYDRYEIIPENGNSNSNDGNPMIITDEHEFQQQSPSPSPSQQSSKISTTLINIDHNNDGLINQDQNKR</sequence>
<accession>A0ABQ8ISZ8</accession>
<reference evidence="3 4" key="1">
    <citation type="journal article" date="2018" name="J. Allergy Clin. Immunol.">
        <title>High-quality assembly of Dermatophagoides pteronyssinus genome and transcriptome reveals a wide range of novel allergens.</title>
        <authorList>
            <person name="Liu X.Y."/>
            <person name="Yang K.Y."/>
            <person name="Wang M.Q."/>
            <person name="Kwok J.S."/>
            <person name="Zeng X."/>
            <person name="Yang Z."/>
            <person name="Xiao X.J."/>
            <person name="Lau C.P."/>
            <person name="Li Y."/>
            <person name="Huang Z.M."/>
            <person name="Ba J.G."/>
            <person name="Yim A.K."/>
            <person name="Ouyang C.Y."/>
            <person name="Ngai S.M."/>
            <person name="Chan T.F."/>
            <person name="Leung E.L."/>
            <person name="Liu L."/>
            <person name="Liu Z.G."/>
            <person name="Tsui S.K."/>
        </authorList>
    </citation>
    <scope>NUCLEOTIDE SEQUENCE [LARGE SCALE GENOMIC DNA]</scope>
    <source>
        <strain evidence="3">Derp</strain>
    </source>
</reference>
<feature type="chain" id="PRO_5045396333" evidence="2">
    <location>
        <begin position="22"/>
        <end position="201"/>
    </location>
</feature>
<keyword evidence="2" id="KW-0732">Signal</keyword>
<evidence type="ECO:0000313" key="3">
    <source>
        <dbReference type="EMBL" id="KAH9413450.1"/>
    </source>
</evidence>
<dbReference type="EMBL" id="NJHN03000121">
    <property type="protein sequence ID" value="KAH9413450.1"/>
    <property type="molecule type" value="Genomic_DNA"/>
</dbReference>
<feature type="compositionally biased region" description="Low complexity" evidence="1">
    <location>
        <begin position="164"/>
        <end position="177"/>
    </location>
</feature>
<evidence type="ECO:0000256" key="2">
    <source>
        <dbReference type="SAM" id="SignalP"/>
    </source>
</evidence>
<evidence type="ECO:0000313" key="4">
    <source>
        <dbReference type="Proteomes" id="UP000887458"/>
    </source>
</evidence>
<feature type="region of interest" description="Disordered" evidence="1">
    <location>
        <begin position="161"/>
        <end position="201"/>
    </location>
</feature>
<organism evidence="3 4">
    <name type="scientific">Dermatophagoides pteronyssinus</name>
    <name type="common">European house dust mite</name>
    <dbReference type="NCBI Taxonomy" id="6956"/>
    <lineage>
        <taxon>Eukaryota</taxon>
        <taxon>Metazoa</taxon>
        <taxon>Ecdysozoa</taxon>
        <taxon>Arthropoda</taxon>
        <taxon>Chelicerata</taxon>
        <taxon>Arachnida</taxon>
        <taxon>Acari</taxon>
        <taxon>Acariformes</taxon>
        <taxon>Sarcoptiformes</taxon>
        <taxon>Astigmata</taxon>
        <taxon>Psoroptidia</taxon>
        <taxon>Analgoidea</taxon>
        <taxon>Pyroglyphidae</taxon>
        <taxon>Dermatophagoidinae</taxon>
        <taxon>Dermatophagoides</taxon>
    </lineage>
</organism>
<dbReference type="Proteomes" id="UP000887458">
    <property type="component" value="Unassembled WGS sequence"/>
</dbReference>
<name>A0ABQ8ISZ8_DERPT</name>
<protein>
    <submittedName>
        <fullName evidence="3">Uncharacterized protein</fullName>
    </submittedName>
</protein>
<reference evidence="3 4" key="2">
    <citation type="journal article" date="2022" name="Mol. Biol. Evol.">
        <title>Comparative Genomics Reveals Insights into the Divergent Evolution of Astigmatic Mites and Household Pest Adaptations.</title>
        <authorList>
            <person name="Xiong Q."/>
            <person name="Wan A.T."/>
            <person name="Liu X."/>
            <person name="Fung C.S."/>
            <person name="Xiao X."/>
            <person name="Malainual N."/>
            <person name="Hou J."/>
            <person name="Wang L."/>
            <person name="Wang M."/>
            <person name="Yang K.Y."/>
            <person name="Cui Y."/>
            <person name="Leung E.L."/>
            <person name="Nong W."/>
            <person name="Shin S.K."/>
            <person name="Au S.W."/>
            <person name="Jeong K.Y."/>
            <person name="Chew F.T."/>
            <person name="Hui J.H."/>
            <person name="Leung T.F."/>
            <person name="Tungtrongchitr A."/>
            <person name="Zhong N."/>
            <person name="Liu Z."/>
            <person name="Tsui S.K."/>
        </authorList>
    </citation>
    <scope>NUCLEOTIDE SEQUENCE [LARGE SCALE GENOMIC DNA]</scope>
    <source>
        <strain evidence="3">Derp</strain>
    </source>
</reference>
<keyword evidence="4" id="KW-1185">Reference proteome</keyword>
<evidence type="ECO:0000256" key="1">
    <source>
        <dbReference type="SAM" id="MobiDB-lite"/>
    </source>
</evidence>
<feature type="compositionally biased region" description="Polar residues" evidence="1">
    <location>
        <begin position="192"/>
        <end position="201"/>
    </location>
</feature>
<gene>
    <name evidence="3" type="ORF">DERP_007926</name>
</gene>
<feature type="signal peptide" evidence="2">
    <location>
        <begin position="1"/>
        <end position="21"/>
    </location>
</feature>
<comment type="caution">
    <text evidence="3">The sequence shown here is derived from an EMBL/GenBank/DDBJ whole genome shotgun (WGS) entry which is preliminary data.</text>
</comment>
<proteinExistence type="predicted"/>